<reference evidence="7 8" key="1">
    <citation type="submission" date="2019-09" db="EMBL/GenBank/DDBJ databases">
        <title>Bird 10,000 Genomes (B10K) Project - Family phase.</title>
        <authorList>
            <person name="Zhang G."/>
        </authorList>
    </citation>
    <scope>NUCLEOTIDE SEQUENCE [LARGE SCALE GENOMIC DNA]</scope>
    <source>
        <strain evidence="7">B10K-DU-029-49</strain>
        <tissue evidence="7">Liver</tissue>
    </source>
</reference>
<evidence type="ECO:0000313" key="7">
    <source>
        <dbReference type="EMBL" id="NWV78612.1"/>
    </source>
</evidence>
<dbReference type="AlphaFoldDB" id="A0A7K6HU33"/>
<protein>
    <submittedName>
        <fullName evidence="7">THAP5 protein</fullName>
    </submittedName>
</protein>
<keyword evidence="4 5" id="KW-0238">DNA-binding</keyword>
<dbReference type="SUPFAM" id="SSF57716">
    <property type="entry name" value="Glucocorticoid receptor-like (DNA-binding domain)"/>
    <property type="match status" value="1"/>
</dbReference>
<dbReference type="InterPro" id="IPR052224">
    <property type="entry name" value="THAP_domain_protein"/>
</dbReference>
<dbReference type="GO" id="GO:0003677">
    <property type="term" value="F:DNA binding"/>
    <property type="evidence" value="ECO:0007669"/>
    <property type="project" value="UniProtKB-UniRule"/>
</dbReference>
<dbReference type="EMBL" id="VZRN01002807">
    <property type="protein sequence ID" value="NWV78612.1"/>
    <property type="molecule type" value="Genomic_DNA"/>
</dbReference>
<evidence type="ECO:0000256" key="2">
    <source>
        <dbReference type="ARBA" id="ARBA00022771"/>
    </source>
</evidence>
<keyword evidence="3" id="KW-0862">Zinc</keyword>
<sequence length="109" mass="12364">YCAALNCQNATSGAYKNSSVSFYGFPLQNKPLLMQWIQNMGRDMDTPSKYQRLCSAHFEESSFERDPLKVRKSRRLLKEAVPSKFLLGEDGNWFVGPPQGYCGTTSNRT</sequence>
<feature type="non-terminal residue" evidence="7">
    <location>
        <position position="109"/>
    </location>
</feature>
<dbReference type="InterPro" id="IPR038441">
    <property type="entry name" value="THAP_Znf_sf"/>
</dbReference>
<evidence type="ECO:0000259" key="6">
    <source>
        <dbReference type="PROSITE" id="PS50950"/>
    </source>
</evidence>
<dbReference type="PANTHER" id="PTHR46927">
    <property type="entry name" value="AGAP005574-PA"/>
    <property type="match status" value="1"/>
</dbReference>
<dbReference type="InterPro" id="IPR006612">
    <property type="entry name" value="THAP_Znf"/>
</dbReference>
<evidence type="ECO:0000256" key="1">
    <source>
        <dbReference type="ARBA" id="ARBA00022723"/>
    </source>
</evidence>
<dbReference type="Pfam" id="PF05485">
    <property type="entry name" value="THAP"/>
    <property type="match status" value="1"/>
</dbReference>
<dbReference type="PANTHER" id="PTHR46927:SF3">
    <property type="entry name" value="THAP-TYPE DOMAIN-CONTAINING PROTEIN"/>
    <property type="match status" value="1"/>
</dbReference>
<keyword evidence="8" id="KW-1185">Reference proteome</keyword>
<feature type="non-terminal residue" evidence="7">
    <location>
        <position position="1"/>
    </location>
</feature>
<evidence type="ECO:0000256" key="5">
    <source>
        <dbReference type="PROSITE-ProRule" id="PRU00309"/>
    </source>
</evidence>
<organism evidence="7 8">
    <name type="scientific">Dasyornis broadbenti</name>
    <name type="common">rufous bristle-bird</name>
    <dbReference type="NCBI Taxonomy" id="243059"/>
    <lineage>
        <taxon>Eukaryota</taxon>
        <taxon>Metazoa</taxon>
        <taxon>Chordata</taxon>
        <taxon>Craniata</taxon>
        <taxon>Vertebrata</taxon>
        <taxon>Euteleostomi</taxon>
        <taxon>Archelosauria</taxon>
        <taxon>Archosauria</taxon>
        <taxon>Dinosauria</taxon>
        <taxon>Saurischia</taxon>
        <taxon>Theropoda</taxon>
        <taxon>Coelurosauria</taxon>
        <taxon>Aves</taxon>
        <taxon>Neognathae</taxon>
        <taxon>Neoaves</taxon>
        <taxon>Telluraves</taxon>
        <taxon>Australaves</taxon>
        <taxon>Passeriformes</taxon>
        <taxon>Meliphagoidea</taxon>
        <taxon>Dasyornithidae</taxon>
        <taxon>Dasyornis</taxon>
    </lineage>
</organism>
<dbReference type="SMART" id="SM00692">
    <property type="entry name" value="DM3"/>
    <property type="match status" value="1"/>
</dbReference>
<gene>
    <name evidence="7" type="primary">Thap5_0</name>
    <name evidence="7" type="ORF">DASBRO_R15991</name>
</gene>
<dbReference type="GO" id="GO:0008270">
    <property type="term" value="F:zinc ion binding"/>
    <property type="evidence" value="ECO:0007669"/>
    <property type="project" value="UniProtKB-KW"/>
</dbReference>
<dbReference type="Proteomes" id="UP000521322">
    <property type="component" value="Unassembled WGS sequence"/>
</dbReference>
<name>A0A7K6HU33_9PASS</name>
<feature type="domain" description="THAP-type" evidence="6">
    <location>
        <begin position="1"/>
        <end position="85"/>
    </location>
</feature>
<evidence type="ECO:0000313" key="8">
    <source>
        <dbReference type="Proteomes" id="UP000521322"/>
    </source>
</evidence>
<proteinExistence type="predicted"/>
<dbReference type="PROSITE" id="PS50950">
    <property type="entry name" value="ZF_THAP"/>
    <property type="match status" value="1"/>
</dbReference>
<keyword evidence="1" id="KW-0479">Metal-binding</keyword>
<evidence type="ECO:0000256" key="3">
    <source>
        <dbReference type="ARBA" id="ARBA00022833"/>
    </source>
</evidence>
<evidence type="ECO:0000256" key="4">
    <source>
        <dbReference type="ARBA" id="ARBA00023125"/>
    </source>
</evidence>
<dbReference type="Gene3D" id="6.20.210.20">
    <property type="entry name" value="THAP domain"/>
    <property type="match status" value="1"/>
</dbReference>
<keyword evidence="2 5" id="KW-0863">Zinc-finger</keyword>
<comment type="caution">
    <text evidence="7">The sequence shown here is derived from an EMBL/GenBank/DDBJ whole genome shotgun (WGS) entry which is preliminary data.</text>
</comment>
<accession>A0A7K6HU33</accession>
<dbReference type="SMART" id="SM00980">
    <property type="entry name" value="THAP"/>
    <property type="match status" value="1"/>
</dbReference>